<sequence length="517" mass="59146">MVKHNNPAEAKSVHLLASPIRPRSQSKDERTLIKEQETERNTSRCQGFLNSSCCCGNLASRSESRLEQLLPPADKSQTLTRAAVQRLSQTPQSFVILPPCSSSSTTHTKVFSILESGKFKKKKRTPYFGKQFRYFPSQSRTQTPSQFSPTEQDFKAVDVSERGTPSFALQRDRVGVKECCKRAKEVGEELEQTKKTQRGRVPPSGIGQERRRNGNLIIFKAKLEVIKDLWLITKQGRLWFWIAANPWLDPVHGHRPTHVLEKTQKGDLTRGEVEEKPDTGQREQQPSKMETVPLHSFYLLIIFQLCLLHLAHGGAYYGHKQPPQHHQPLPQYNDGYPQQQFLGNEMPHLPYGKEGPLIPQYGKELPQLPLQIGKERPLTKGKGTDKHFPEGRKVHLPLVLVEKVSERDHKEFRAPRDQQDHQDHKAPLDYQARDCQGYQENRGRLVLKATQVSENRACQECRENPEDLDYKDQKVTLVLMVEKDQLDFLGLQGSQVPLDSRDFPNQEVRGCPANWVL</sequence>
<dbReference type="EMBL" id="VOFY01000024">
    <property type="protein sequence ID" value="KAA8579719.1"/>
    <property type="molecule type" value="Genomic_DNA"/>
</dbReference>
<accession>A0A5J5CGY0</accession>
<comment type="caution">
    <text evidence="2">The sequence shown here is derived from an EMBL/GenBank/DDBJ whole genome shotgun (WGS) entry which is preliminary data.</text>
</comment>
<evidence type="ECO:0000313" key="3">
    <source>
        <dbReference type="Proteomes" id="UP000327493"/>
    </source>
</evidence>
<feature type="compositionally biased region" description="Basic and acidic residues" evidence="1">
    <location>
        <begin position="260"/>
        <end position="281"/>
    </location>
</feature>
<reference evidence="2 3" key="1">
    <citation type="submission" date="2019-08" db="EMBL/GenBank/DDBJ databases">
        <title>A chromosome-level genome assembly, high-density linkage maps, and genome scans reveal the genomic architecture of hybrid incompatibilities underlying speciation via character displacement in darters (Percidae: Etheostominae).</title>
        <authorList>
            <person name="Moran R.L."/>
            <person name="Catchen J.M."/>
            <person name="Fuller R.C."/>
        </authorList>
    </citation>
    <scope>NUCLEOTIDE SEQUENCE [LARGE SCALE GENOMIC DNA]</scope>
    <source>
        <strain evidence="2">EspeVRDwgs_2016</strain>
        <tissue evidence="2">Muscle</tissue>
    </source>
</reference>
<feature type="region of interest" description="Disordered" evidence="1">
    <location>
        <begin position="260"/>
        <end position="288"/>
    </location>
</feature>
<gene>
    <name evidence="2" type="ORF">FQN60_006812</name>
</gene>
<keyword evidence="3" id="KW-1185">Reference proteome</keyword>
<feature type="compositionally biased region" description="Basic and acidic residues" evidence="1">
    <location>
        <begin position="25"/>
        <end position="40"/>
    </location>
</feature>
<dbReference type="Proteomes" id="UP000327493">
    <property type="component" value="Chromosome 24"/>
</dbReference>
<evidence type="ECO:0000313" key="2">
    <source>
        <dbReference type="EMBL" id="KAA8579719.1"/>
    </source>
</evidence>
<organism evidence="2 3">
    <name type="scientific">Etheostoma spectabile</name>
    <name type="common">orangethroat darter</name>
    <dbReference type="NCBI Taxonomy" id="54343"/>
    <lineage>
        <taxon>Eukaryota</taxon>
        <taxon>Metazoa</taxon>
        <taxon>Chordata</taxon>
        <taxon>Craniata</taxon>
        <taxon>Vertebrata</taxon>
        <taxon>Euteleostomi</taxon>
        <taxon>Actinopterygii</taxon>
        <taxon>Neopterygii</taxon>
        <taxon>Teleostei</taxon>
        <taxon>Neoteleostei</taxon>
        <taxon>Acanthomorphata</taxon>
        <taxon>Eupercaria</taxon>
        <taxon>Perciformes</taxon>
        <taxon>Percoidei</taxon>
        <taxon>Percidae</taxon>
        <taxon>Etheostomatinae</taxon>
        <taxon>Etheostoma</taxon>
    </lineage>
</organism>
<proteinExistence type="predicted"/>
<evidence type="ECO:0000256" key="1">
    <source>
        <dbReference type="SAM" id="MobiDB-lite"/>
    </source>
</evidence>
<protein>
    <submittedName>
        <fullName evidence="2">Uncharacterized protein</fullName>
    </submittedName>
</protein>
<feature type="region of interest" description="Disordered" evidence="1">
    <location>
        <begin position="1"/>
        <end position="40"/>
    </location>
</feature>
<name>A0A5J5CGY0_9PERO</name>
<dbReference type="AlphaFoldDB" id="A0A5J5CGY0"/>